<dbReference type="AlphaFoldDB" id="A0A6G6GQ72"/>
<feature type="domain" description="SnoaL-like" evidence="2">
    <location>
        <begin position="471"/>
        <end position="567"/>
    </location>
</feature>
<evidence type="ECO:0000313" key="3">
    <source>
        <dbReference type="EMBL" id="QIE60736.1"/>
    </source>
</evidence>
<keyword evidence="3" id="KW-0378">Hydrolase</keyword>
<evidence type="ECO:0000313" key="4">
    <source>
        <dbReference type="Proteomes" id="UP000505306"/>
    </source>
</evidence>
<evidence type="ECO:0000259" key="2">
    <source>
        <dbReference type="Pfam" id="PF12680"/>
    </source>
</evidence>
<protein>
    <submittedName>
        <fullName evidence="3">Amidohydrolase family protein</fullName>
    </submittedName>
</protein>
<dbReference type="Pfam" id="PF12680">
    <property type="entry name" value="SnoaL_2"/>
    <property type="match status" value="1"/>
</dbReference>
<dbReference type="Gene3D" id="3.20.20.140">
    <property type="entry name" value="Metal-dependent hydrolases"/>
    <property type="match status" value="1"/>
</dbReference>
<dbReference type="InterPro" id="IPR011059">
    <property type="entry name" value="Metal-dep_hydrolase_composite"/>
</dbReference>
<dbReference type="RefSeq" id="WP_164680747.1">
    <property type="nucleotide sequence ID" value="NZ_CP049057.1"/>
</dbReference>
<organism evidence="3 4">
    <name type="scientific">Rasiella rasia</name>
    <dbReference type="NCBI Taxonomy" id="2744027"/>
    <lineage>
        <taxon>Bacteria</taxon>
        <taxon>Pseudomonadati</taxon>
        <taxon>Bacteroidota</taxon>
        <taxon>Flavobacteriia</taxon>
        <taxon>Flavobacteriales</taxon>
        <taxon>Flavobacteriaceae</taxon>
        <taxon>Rasiella</taxon>
    </lineage>
</organism>
<dbReference type="SUPFAM" id="SSF51556">
    <property type="entry name" value="Metallo-dependent hydrolases"/>
    <property type="match status" value="1"/>
</dbReference>
<proteinExistence type="predicted"/>
<dbReference type="Proteomes" id="UP000505306">
    <property type="component" value="Chromosome"/>
</dbReference>
<dbReference type="KEGG" id="mgel:G5B37_14575"/>
<evidence type="ECO:0000259" key="1">
    <source>
        <dbReference type="Pfam" id="PF01979"/>
    </source>
</evidence>
<dbReference type="InterPro" id="IPR032466">
    <property type="entry name" value="Metal_Hydrolase"/>
</dbReference>
<dbReference type="Gene3D" id="3.10.450.50">
    <property type="match status" value="1"/>
</dbReference>
<dbReference type="Gene3D" id="2.30.40.10">
    <property type="entry name" value="Urease, subunit C, domain 1"/>
    <property type="match status" value="1"/>
</dbReference>
<feature type="domain" description="Amidohydrolase-related" evidence="1">
    <location>
        <begin position="72"/>
        <end position="454"/>
    </location>
</feature>
<dbReference type="EMBL" id="CP049057">
    <property type="protein sequence ID" value="QIE60736.1"/>
    <property type="molecule type" value="Genomic_DNA"/>
</dbReference>
<reference evidence="3 4" key="1">
    <citation type="submission" date="2020-02" db="EMBL/GenBank/DDBJ databases">
        <title>Complete genome sequence of Flavobacteriaceae bacterium.</title>
        <authorList>
            <person name="Kim S.-J."/>
            <person name="Kim Y.-S."/>
            <person name="Kim K.-H."/>
        </authorList>
    </citation>
    <scope>NUCLEOTIDE SEQUENCE [LARGE SCALE GENOMIC DNA]</scope>
    <source>
        <strain evidence="3 4">RR4-40</strain>
    </source>
</reference>
<gene>
    <name evidence="3" type="ORF">G5B37_14575</name>
</gene>
<accession>A0A6G6GQ72</accession>
<name>A0A6G6GQ72_9FLAO</name>
<dbReference type="InterPro" id="IPR032710">
    <property type="entry name" value="NTF2-like_dom_sf"/>
</dbReference>
<sequence>MKYLYVLFTIFFGITAFSQHVMIENISIVDVEKGTVSKPKYIHIQNGLIKKISNKPIKAMIEIPSIDGTGKYIMPGMIDTHIHFFQTGSLYTRPDAINMTETVSYEEELAFAEAMVPDSFNRYLRLGVTSIMDVGGPFSNFKIRDSSAATTISPNVYVTGPLFSPYKPEAFADLEDAPIEKITTKEEATALFNKMLPYKPDFIKIWYIASEEETAEKNYDIITHISKLTHDNGMKLAVHATQKNTAELAVKAGADILVHSIDDEPADEAFAQLLLDNDVTYIPTLIVSKNYAKAFLAKPDNHKQDLYFSNPMTYRSMTDLKKYTHATVTPFIKRFRDNEERFITYYDGKIKLMSESLLLLQSKGVNIAAGTDAGNIGTMHASSYIQELEAMQNAGLTVPQVLKAATSNAARGFGLDATLGTISEGKIADLIMLTANPLESLENLNSIEITLKDGLVLKASEIYKETPEQIVQRQVNAYNARDIDAFMDTYADDVKIYNFPEVLSMDGKVQMREQFAKMFEEVPNLYCEIKNRITLNNKVIDREYVRFGDNYSSVIAIYEVNEGKISKVTFLR</sequence>
<dbReference type="SUPFAM" id="SSF51338">
    <property type="entry name" value="Composite domain of metallo-dependent hydrolases"/>
    <property type="match status" value="1"/>
</dbReference>
<dbReference type="PANTHER" id="PTHR43135:SF3">
    <property type="entry name" value="ALPHA-D-RIBOSE 1-METHYLPHOSPHONATE 5-TRIPHOSPHATE DIPHOSPHATASE"/>
    <property type="match status" value="1"/>
</dbReference>
<dbReference type="PANTHER" id="PTHR43135">
    <property type="entry name" value="ALPHA-D-RIBOSE 1-METHYLPHOSPHONATE 5-TRIPHOSPHATE DIPHOSPHATASE"/>
    <property type="match status" value="1"/>
</dbReference>
<dbReference type="InterPro" id="IPR037401">
    <property type="entry name" value="SnoaL-like"/>
</dbReference>
<dbReference type="SUPFAM" id="SSF54427">
    <property type="entry name" value="NTF2-like"/>
    <property type="match status" value="1"/>
</dbReference>
<dbReference type="Pfam" id="PF01979">
    <property type="entry name" value="Amidohydro_1"/>
    <property type="match status" value="1"/>
</dbReference>
<dbReference type="GO" id="GO:0016810">
    <property type="term" value="F:hydrolase activity, acting on carbon-nitrogen (but not peptide) bonds"/>
    <property type="evidence" value="ECO:0007669"/>
    <property type="project" value="InterPro"/>
</dbReference>
<dbReference type="InterPro" id="IPR051781">
    <property type="entry name" value="Metallo-dep_Hydrolase"/>
</dbReference>
<keyword evidence="4" id="KW-1185">Reference proteome</keyword>
<dbReference type="InterPro" id="IPR006680">
    <property type="entry name" value="Amidohydro-rel"/>
</dbReference>